<feature type="domain" description="Alpha-L-rhamnosidase C-terminal" evidence="3">
    <location>
        <begin position="673"/>
        <end position="738"/>
    </location>
</feature>
<protein>
    <recommendedName>
        <fullName evidence="6">Alpha-L-rhamnosidase</fullName>
    </recommendedName>
</protein>
<gene>
    <name evidence="4" type="ORF">JM658_11590</name>
</gene>
<feature type="signal peptide" evidence="1">
    <location>
        <begin position="1"/>
        <end position="22"/>
    </location>
</feature>
<evidence type="ECO:0000313" key="4">
    <source>
        <dbReference type="EMBL" id="MCF8715470.1"/>
    </source>
</evidence>
<feature type="domain" description="Alpha-L-rhamnosidase six-hairpin glycosidase" evidence="2">
    <location>
        <begin position="346"/>
        <end position="670"/>
    </location>
</feature>
<dbReference type="EMBL" id="JAETXX010000007">
    <property type="protein sequence ID" value="MCF8715470.1"/>
    <property type="molecule type" value="Genomic_DNA"/>
</dbReference>
<dbReference type="InterPro" id="IPR012341">
    <property type="entry name" value="6hp_glycosidase-like_sf"/>
</dbReference>
<evidence type="ECO:0000313" key="5">
    <source>
        <dbReference type="Proteomes" id="UP000829517"/>
    </source>
</evidence>
<evidence type="ECO:0000259" key="3">
    <source>
        <dbReference type="Pfam" id="PF17390"/>
    </source>
</evidence>
<dbReference type="InterPro" id="IPR035396">
    <property type="entry name" value="Bac_rhamnosid6H"/>
</dbReference>
<accession>A0ABS9J516</accession>
<dbReference type="Pfam" id="PF17389">
    <property type="entry name" value="Bac_rhamnosid6H"/>
    <property type="match status" value="1"/>
</dbReference>
<reference evidence="4 5" key="1">
    <citation type="submission" date="2021-01" db="EMBL/GenBank/DDBJ databases">
        <title>Genome sequencing of Joostella atrarenae M1-2 (= KCTC 23194).</title>
        <authorList>
            <person name="Zakaria M.R."/>
            <person name="Lam M.Q."/>
            <person name="Chong C.S."/>
        </authorList>
    </citation>
    <scope>NUCLEOTIDE SEQUENCE [LARGE SCALE GENOMIC DNA]</scope>
    <source>
        <strain evidence="4 5">M1-2</strain>
    </source>
</reference>
<dbReference type="Gene3D" id="2.60.420.10">
    <property type="entry name" value="Maltose phosphorylase, domain 3"/>
    <property type="match status" value="1"/>
</dbReference>
<comment type="caution">
    <text evidence="4">The sequence shown here is derived from an EMBL/GenBank/DDBJ whole genome shotgun (WGS) entry which is preliminary data.</text>
</comment>
<dbReference type="SUPFAM" id="SSF48208">
    <property type="entry name" value="Six-hairpin glycosidases"/>
    <property type="match status" value="1"/>
</dbReference>
<dbReference type="InterPro" id="IPR008979">
    <property type="entry name" value="Galactose-bd-like_sf"/>
</dbReference>
<dbReference type="Pfam" id="PF17390">
    <property type="entry name" value="Bac_rhamnosid_C"/>
    <property type="match status" value="1"/>
</dbReference>
<dbReference type="Proteomes" id="UP000829517">
    <property type="component" value="Unassembled WGS sequence"/>
</dbReference>
<dbReference type="Gene3D" id="2.60.120.260">
    <property type="entry name" value="Galactose-binding domain-like"/>
    <property type="match status" value="1"/>
</dbReference>
<proteinExistence type="predicted"/>
<dbReference type="PANTHER" id="PTHR34987:SF2">
    <property type="entry name" value="B, PUTATIVE (AFU_ORTHOLOGUE AFUA_7G05040)-RELATED"/>
    <property type="match status" value="1"/>
</dbReference>
<dbReference type="PROSITE" id="PS51257">
    <property type="entry name" value="PROKAR_LIPOPROTEIN"/>
    <property type="match status" value="1"/>
</dbReference>
<dbReference type="RefSeq" id="WP_236959434.1">
    <property type="nucleotide sequence ID" value="NZ_JAETXX010000007.1"/>
</dbReference>
<evidence type="ECO:0000256" key="1">
    <source>
        <dbReference type="SAM" id="SignalP"/>
    </source>
</evidence>
<keyword evidence="5" id="KW-1185">Reference proteome</keyword>
<dbReference type="InterPro" id="IPR008928">
    <property type="entry name" value="6-hairpin_glycosidase_sf"/>
</dbReference>
<evidence type="ECO:0000259" key="2">
    <source>
        <dbReference type="Pfam" id="PF17389"/>
    </source>
</evidence>
<dbReference type="Gene3D" id="1.50.10.10">
    <property type="match status" value="1"/>
</dbReference>
<sequence length="766" mass="87540">MNRFFTYIIVFCALFSTLACQTKEGKVANKASETKDFWETASWIAPNNAKDTINQWAVYRREFVIDEEIPESAMANLAVDSKYWLWVNGKMVVRMGGLKRGPNPNDTYYDSIDLKPYLKKGENVIAILTQFFGKHGFSHNNSGKQGLIFDLKWNELDISSDENWKAWKHPSFGMTSDPHPNYRLAESNILFDANRGDFSFVSENFDAFSNQLAKIIGKYGDAPWNNLVKRPIPFWKDFGLKEYENRLSYPFKSVGDTLKMKLPYNGQVSPYLEIKATQKDTIHIQTDNYRGGGTPNIRAVYISKPGVQEFEIPGWINGHNVHYYIPKGIEVLDLKYRETGYDTELAGAFSCEDPFFNELWKKARRTLYITMRDTYMDCPDRERAQWWGDVVLESGESFYALDRKSDALTQKGILELLNWQRKDSTIFSPVPAGNWDKELPGQMLASVGYYGVYNYFLHTGDTTTIQQVYEPIKKYLSLYKLKDDGTIQVRQGGWIWGDWGNNKDIPLLMNTQYYLALKGLHLLAETLNKDEEAREIAVKMKVFKKSFNDAFWRGNAYRSRDYKGLTDDRSQALAVVSGLADSDKFDAIYKILKAEKHASPYMEKYVVESLFLMDKDSFALKRLNERFEKMVSHPTITTLWEGWGIGKEGFGGGTINHAWSGGGLTLLSQYVAGISPITPGYKTFMVKPQMGELKEVSASVASIQGLIDVDIKRTENLQISINVPEGSRVKVVLPKEWKPTFLNNKEITADSQELWLESGNHTIIAK</sequence>
<keyword evidence="1" id="KW-0732">Signal</keyword>
<feature type="chain" id="PRO_5045601535" description="Alpha-L-rhamnosidase" evidence="1">
    <location>
        <begin position="23"/>
        <end position="766"/>
    </location>
</feature>
<organism evidence="4 5">
    <name type="scientific">Joostella atrarenae</name>
    <dbReference type="NCBI Taxonomy" id="679257"/>
    <lineage>
        <taxon>Bacteria</taxon>
        <taxon>Pseudomonadati</taxon>
        <taxon>Bacteroidota</taxon>
        <taxon>Flavobacteriia</taxon>
        <taxon>Flavobacteriales</taxon>
        <taxon>Flavobacteriaceae</taxon>
        <taxon>Joostella</taxon>
    </lineage>
</organism>
<name>A0ABS9J516_9FLAO</name>
<dbReference type="PANTHER" id="PTHR34987">
    <property type="entry name" value="C, PUTATIVE (AFU_ORTHOLOGUE AFUA_3G02880)-RELATED"/>
    <property type="match status" value="1"/>
</dbReference>
<dbReference type="SUPFAM" id="SSF49785">
    <property type="entry name" value="Galactose-binding domain-like"/>
    <property type="match status" value="1"/>
</dbReference>
<evidence type="ECO:0008006" key="6">
    <source>
        <dbReference type="Google" id="ProtNLM"/>
    </source>
</evidence>
<dbReference type="InterPro" id="IPR035398">
    <property type="entry name" value="Bac_rhamnosid_C"/>
</dbReference>